<dbReference type="PANTHER" id="PTHR11475">
    <property type="entry name" value="OXIDASE/PEROXIDASE"/>
    <property type="match status" value="1"/>
</dbReference>
<dbReference type="EMBL" id="JTDY01000019">
    <property type="protein sequence ID" value="KOB79392.1"/>
    <property type="molecule type" value="Genomic_DNA"/>
</dbReference>
<dbReference type="Proteomes" id="UP000037510">
    <property type="component" value="Unassembled WGS sequence"/>
</dbReference>
<accession>A0A0L7LVA3</accession>
<dbReference type="InterPro" id="IPR019791">
    <property type="entry name" value="Haem_peroxidase_animal"/>
</dbReference>
<dbReference type="STRING" id="104452.A0A0L7LVA3"/>
<gene>
    <name evidence="3" type="ORF">OBRU01_00456</name>
</gene>
<dbReference type="GO" id="GO:0046872">
    <property type="term" value="F:metal ion binding"/>
    <property type="evidence" value="ECO:0007669"/>
    <property type="project" value="UniProtKB-KW"/>
</dbReference>
<dbReference type="InterPro" id="IPR010255">
    <property type="entry name" value="Haem_peroxidase_sf"/>
</dbReference>
<dbReference type="Gene3D" id="1.10.640.10">
    <property type="entry name" value="Haem peroxidase domain superfamily, animal type"/>
    <property type="match status" value="6"/>
</dbReference>
<name>A0A0L7LVA3_OPEBR</name>
<dbReference type="GO" id="GO:0020037">
    <property type="term" value="F:heme binding"/>
    <property type="evidence" value="ECO:0007669"/>
    <property type="project" value="InterPro"/>
</dbReference>
<dbReference type="InterPro" id="IPR037120">
    <property type="entry name" value="Haem_peroxidase_sf_animal"/>
</dbReference>
<proteinExistence type="predicted"/>
<comment type="caution">
    <text evidence="3">The sequence shown here is derived from an EMBL/GenBank/DDBJ whole genome shotgun (WGS) entry which is preliminary data.</text>
</comment>
<keyword evidence="1" id="KW-0575">Peroxidase</keyword>
<keyword evidence="1" id="KW-0560">Oxidoreductase</keyword>
<dbReference type="PANTHER" id="PTHR11475:SF86">
    <property type="entry name" value="PEROXIDASE"/>
    <property type="match status" value="1"/>
</dbReference>
<keyword evidence="2" id="KW-0349">Heme</keyword>
<feature type="non-terminal residue" evidence="3">
    <location>
        <position position="1"/>
    </location>
</feature>
<keyword evidence="2" id="KW-0408">Iron</keyword>
<reference evidence="3 4" key="1">
    <citation type="journal article" date="2015" name="Genome Biol. Evol.">
        <title>The genome of winter moth (Operophtera brumata) provides a genomic perspective on sexual dimorphism and phenology.</title>
        <authorList>
            <person name="Derks M.F."/>
            <person name="Smit S."/>
            <person name="Salis L."/>
            <person name="Schijlen E."/>
            <person name="Bossers A."/>
            <person name="Mateman C."/>
            <person name="Pijl A.S."/>
            <person name="de Ridder D."/>
            <person name="Groenen M.A."/>
            <person name="Visser M.E."/>
            <person name="Megens H.J."/>
        </authorList>
    </citation>
    <scope>NUCLEOTIDE SEQUENCE [LARGE SCALE GENOMIC DNA]</scope>
    <source>
        <strain evidence="3">WM2013NL</strain>
        <tissue evidence="3">Head and thorax</tissue>
    </source>
</reference>
<feature type="binding site" description="axial binding residue" evidence="2">
    <location>
        <position position="284"/>
    </location>
    <ligand>
        <name>heme b</name>
        <dbReference type="ChEBI" id="CHEBI:60344"/>
    </ligand>
    <ligandPart>
        <name>Fe</name>
        <dbReference type="ChEBI" id="CHEBI:18248"/>
    </ligandPart>
</feature>
<dbReference type="PROSITE" id="PS50292">
    <property type="entry name" value="PEROXIDASE_3"/>
    <property type="match status" value="2"/>
</dbReference>
<organism evidence="3 4">
    <name type="scientific">Operophtera brumata</name>
    <name type="common">Winter moth</name>
    <name type="synonym">Phalaena brumata</name>
    <dbReference type="NCBI Taxonomy" id="104452"/>
    <lineage>
        <taxon>Eukaryota</taxon>
        <taxon>Metazoa</taxon>
        <taxon>Ecdysozoa</taxon>
        <taxon>Arthropoda</taxon>
        <taxon>Hexapoda</taxon>
        <taxon>Insecta</taxon>
        <taxon>Pterygota</taxon>
        <taxon>Neoptera</taxon>
        <taxon>Endopterygota</taxon>
        <taxon>Lepidoptera</taxon>
        <taxon>Glossata</taxon>
        <taxon>Ditrysia</taxon>
        <taxon>Geometroidea</taxon>
        <taxon>Geometridae</taxon>
        <taxon>Larentiinae</taxon>
        <taxon>Operophtera</taxon>
    </lineage>
</organism>
<evidence type="ECO:0000313" key="4">
    <source>
        <dbReference type="Proteomes" id="UP000037510"/>
    </source>
</evidence>
<evidence type="ECO:0000313" key="3">
    <source>
        <dbReference type="EMBL" id="KOB79392.1"/>
    </source>
</evidence>
<dbReference type="GO" id="GO:0004601">
    <property type="term" value="F:peroxidase activity"/>
    <property type="evidence" value="ECO:0007669"/>
    <property type="project" value="UniProtKB-KW"/>
</dbReference>
<dbReference type="AlphaFoldDB" id="A0A0L7LVA3"/>
<dbReference type="GO" id="GO:0006979">
    <property type="term" value="P:response to oxidative stress"/>
    <property type="evidence" value="ECO:0007669"/>
    <property type="project" value="InterPro"/>
</dbReference>
<evidence type="ECO:0008006" key="5">
    <source>
        <dbReference type="Google" id="ProtNLM"/>
    </source>
</evidence>
<dbReference type="SUPFAM" id="SSF48113">
    <property type="entry name" value="Heme-dependent peroxidases"/>
    <property type="match status" value="4"/>
</dbReference>
<feature type="non-terminal residue" evidence="3">
    <location>
        <position position="1114"/>
    </location>
</feature>
<protein>
    <recommendedName>
        <fullName evidence="5">Peroxidase</fullName>
    </recommendedName>
</protein>
<evidence type="ECO:0000256" key="1">
    <source>
        <dbReference type="ARBA" id="ARBA00022559"/>
    </source>
</evidence>
<dbReference type="Pfam" id="PF03098">
    <property type="entry name" value="An_peroxidase"/>
    <property type="match status" value="7"/>
</dbReference>
<keyword evidence="4" id="KW-1185">Reference proteome</keyword>
<keyword evidence="2" id="KW-0479">Metal-binding</keyword>
<sequence>PATLTCGLPPAFCTKSRYRSIDGSCNNLVRPTWGTPQTPYGRLVPYNYADGVSAFPRSKSGRPLPNARETSLVVAPDRHIIDRVWTLNTQQWGQVVTHDMSLTAGVAQSHKELVTCCDDNGQLADDVTTNPSCAPILIPPNDPIHAPQGTQCMNFVRTTTTRDRGCTGFNAPAEPLTAVTAFMDLSLIYGSSEGQAGPIRMGTGGRLLTLSRGGQEWPPQDPNVTLTCESAQSPNEPCYLAGYDNMVKNKLIYPGAHGYINDYNPNVDPSVLAEHATAAFRHFHTLIRGHLQFISEKRRLLSAVRLSDWFNRPLLLELDDAFNNLLRGLATQPQAFSDQYLDSEITQFLFKRNNTFGGDLRATDIQRGRDHGLNTYVATRAACGLPVPKTFHEMQDFILPEVIQLTSSAGGTTASTPMSPRGQRAGYPCRRLSMRCRTSYYQSVRATRAEDFPRDAGLHTTRGNTTDIQRGRDHGLNTYITTRAACGLPVPKTFHEMQDFILPENIPLLQSLYDSPEDVELVVAGSLERNVPGTQAGPTFLCILTEQFYRTRVGDRYFYENGADRNTAFSPRQLAAIRHGASLSRLFCDNSEEEQGGALYPSTVRIHAFPRSKSNECLPNPREISLKIFPDVELKTSVTSYMDASLVYGSSSRTARDLRSYSGGRMISEKRNGQEWLPQNRDNILLREHNRIADYLCNSTNGHLPWSDEKCYQEARRILIAMIQHINYYEYLPILLVLVEFATGAFRNFHSSIIGHMRFYLENRETNGTVRLSGYMNKPLIIEEGDHFDQLTRCLSTQHQGAVDRYFSEEVTQYLFRFGEKLGQDLRSIDIQRSRDHGVGTYVNALITCNLSNPTSFGDLEKYIPSSISGVTSYMDESPVYGSSIFTERDLRLYKGGRMKTEKRNKQEWLPQNHAVMATCDNVSSVNEPCYRAGHENMVNNKLIYPDAVGYVNDYDSTINPAVINEFTTSAFRNFHSSIVEQLRLKDNHGQDLRSIDIQRARDHGLGTYSVILLTEIYKCVEDVELVVGGALETLLPDTLTGPTFQCIMTEQFKRTRLSDRFFYENGNNPGAFTLEQLKSIREGSTVASLLCNNADGVQKMQPQAFLKISEKLV</sequence>
<evidence type="ECO:0000256" key="2">
    <source>
        <dbReference type="PIRSR" id="PIRSR619791-2"/>
    </source>
</evidence>